<comment type="subcellular location">
    <subcellularLocation>
        <location evidence="8">Cytoplasm</location>
    </subcellularLocation>
</comment>
<feature type="binding site" evidence="8">
    <location>
        <position position="12"/>
    </location>
    <ligand>
        <name>[4Fe-4S] cluster</name>
        <dbReference type="ChEBI" id="CHEBI:49883"/>
        <label>1</label>
    </ligand>
</feature>
<dbReference type="GO" id="GO:0051539">
    <property type="term" value="F:4 iron, 4 sulfur cluster binding"/>
    <property type="evidence" value="ECO:0007669"/>
    <property type="project" value="UniProtKB-UniRule"/>
</dbReference>
<evidence type="ECO:0000256" key="6">
    <source>
        <dbReference type="ARBA" id="ARBA00023004"/>
    </source>
</evidence>
<dbReference type="SFLD" id="SFLDG01082">
    <property type="entry name" value="B12-binding_domain_containing"/>
    <property type="match status" value="1"/>
</dbReference>
<keyword evidence="3 8" id="KW-0808">Transferase</keyword>
<evidence type="ECO:0000256" key="4">
    <source>
        <dbReference type="ARBA" id="ARBA00022691"/>
    </source>
</evidence>
<dbReference type="GO" id="GO:0005840">
    <property type="term" value="C:ribosome"/>
    <property type="evidence" value="ECO:0007669"/>
    <property type="project" value="UniProtKB-KW"/>
</dbReference>
<dbReference type="PANTHER" id="PTHR43837:SF1">
    <property type="entry name" value="RIBOSOMAL PROTEIN US12 METHYLTHIOTRANSFERASE RIMO"/>
    <property type="match status" value="1"/>
</dbReference>
<dbReference type="GeneID" id="82525207"/>
<comment type="cofactor">
    <cofactor evidence="8">
        <name>[4Fe-4S] cluster</name>
        <dbReference type="ChEBI" id="CHEBI:49883"/>
    </cofactor>
    <text evidence="8">Binds 2 [4Fe-4S] clusters. One cluster is coordinated with 3 cysteines and an exchangeable S-adenosyl-L-methionine.</text>
</comment>
<dbReference type="InterPro" id="IPR013848">
    <property type="entry name" value="Methylthiotransferase_N"/>
</dbReference>
<dbReference type="InterPro" id="IPR038135">
    <property type="entry name" value="Methylthiotransferase_N_sf"/>
</dbReference>
<feature type="binding site" evidence="8">
    <location>
        <position position="154"/>
    </location>
    <ligand>
        <name>[4Fe-4S] cluster</name>
        <dbReference type="ChEBI" id="CHEBI:49883"/>
        <label>2</label>
        <note>4Fe-4S-S-AdoMet</note>
    </ligand>
</feature>
<organism evidence="11 12">
    <name type="scientific">Duncaniella muris</name>
    <dbReference type="NCBI Taxonomy" id="2094150"/>
    <lineage>
        <taxon>Bacteria</taxon>
        <taxon>Pseudomonadati</taxon>
        <taxon>Bacteroidota</taxon>
        <taxon>Bacteroidia</taxon>
        <taxon>Bacteroidales</taxon>
        <taxon>Muribaculaceae</taxon>
        <taxon>Duncaniella</taxon>
    </lineage>
</organism>
<evidence type="ECO:0000259" key="10">
    <source>
        <dbReference type="PROSITE" id="PS51918"/>
    </source>
</evidence>
<feature type="binding site" evidence="8">
    <location>
        <position position="55"/>
    </location>
    <ligand>
        <name>[4Fe-4S] cluster</name>
        <dbReference type="ChEBI" id="CHEBI:49883"/>
        <label>1</label>
    </ligand>
</feature>
<feature type="binding site" evidence="8">
    <location>
        <position position="89"/>
    </location>
    <ligand>
        <name>[4Fe-4S] cluster</name>
        <dbReference type="ChEBI" id="CHEBI:49883"/>
        <label>1</label>
    </ligand>
</feature>
<keyword evidence="1 8" id="KW-0004">4Fe-4S</keyword>
<dbReference type="InterPro" id="IPR020612">
    <property type="entry name" value="Methylthiotransferase_CS"/>
</dbReference>
<evidence type="ECO:0000256" key="3">
    <source>
        <dbReference type="ARBA" id="ARBA00022679"/>
    </source>
</evidence>
<dbReference type="SFLD" id="SFLDS00029">
    <property type="entry name" value="Radical_SAM"/>
    <property type="match status" value="1"/>
</dbReference>
<dbReference type="SUPFAM" id="SSF102114">
    <property type="entry name" value="Radical SAM enzymes"/>
    <property type="match status" value="1"/>
</dbReference>
<evidence type="ECO:0000259" key="9">
    <source>
        <dbReference type="PROSITE" id="PS51449"/>
    </source>
</evidence>
<dbReference type="Gene3D" id="2.40.50.140">
    <property type="entry name" value="Nucleic acid-binding proteins"/>
    <property type="match status" value="1"/>
</dbReference>
<dbReference type="GO" id="GO:0046872">
    <property type="term" value="F:metal ion binding"/>
    <property type="evidence" value="ECO:0007669"/>
    <property type="project" value="UniProtKB-KW"/>
</dbReference>
<keyword evidence="7 8" id="KW-0411">Iron-sulfur</keyword>
<keyword evidence="11" id="KW-0687">Ribonucleoprotein</keyword>
<dbReference type="Gene3D" id="3.80.30.20">
    <property type="entry name" value="tm_1862 like domain"/>
    <property type="match status" value="1"/>
</dbReference>
<dbReference type="InterPro" id="IPR023404">
    <property type="entry name" value="rSAM_horseshoe"/>
</dbReference>
<dbReference type="SMART" id="SM00729">
    <property type="entry name" value="Elp3"/>
    <property type="match status" value="1"/>
</dbReference>
<dbReference type="Pfam" id="PF18693">
    <property type="entry name" value="TRAM_2"/>
    <property type="match status" value="1"/>
</dbReference>
<protein>
    <recommendedName>
        <fullName evidence="8">Ribosomal protein uS12 methylthiotransferase RimO</fullName>
        <shortName evidence="8">uS12 MTTase</shortName>
        <shortName evidence="8">uS12 methylthiotransferase</shortName>
        <ecNumber evidence="8">2.8.4.4</ecNumber>
    </recommendedName>
    <alternativeName>
        <fullName evidence="8">Ribosomal protein uS12 (aspartate-C(3))-methylthiotransferase</fullName>
    </alternativeName>
    <alternativeName>
        <fullName evidence="8">Ribosome maturation factor RimO</fullName>
    </alternativeName>
</protein>
<evidence type="ECO:0000256" key="2">
    <source>
        <dbReference type="ARBA" id="ARBA00022490"/>
    </source>
</evidence>
<dbReference type="InterPro" id="IPR012340">
    <property type="entry name" value="NA-bd_OB-fold"/>
</dbReference>
<dbReference type="InterPro" id="IPR005839">
    <property type="entry name" value="Methylthiotransferase"/>
</dbReference>
<dbReference type="PROSITE" id="PS01278">
    <property type="entry name" value="MTTASE_RADICAL"/>
    <property type="match status" value="1"/>
</dbReference>
<dbReference type="GO" id="GO:0005829">
    <property type="term" value="C:cytosol"/>
    <property type="evidence" value="ECO:0007669"/>
    <property type="project" value="TreeGrafter"/>
</dbReference>
<feature type="domain" description="MTTase N-terminal" evidence="9">
    <location>
        <begin position="3"/>
        <end position="127"/>
    </location>
</feature>
<dbReference type="InterPro" id="IPR058240">
    <property type="entry name" value="rSAM_sf"/>
</dbReference>
<keyword evidence="11" id="KW-0689">Ribosomal protein</keyword>
<dbReference type="HAMAP" id="MF_01865">
    <property type="entry name" value="MTTase_RimO"/>
    <property type="match status" value="1"/>
</dbReference>
<dbReference type="CDD" id="cd01335">
    <property type="entry name" value="Radical_SAM"/>
    <property type="match status" value="1"/>
</dbReference>
<dbReference type="GO" id="GO:0103039">
    <property type="term" value="F:protein methylthiotransferase activity"/>
    <property type="evidence" value="ECO:0007669"/>
    <property type="project" value="UniProtKB-EC"/>
</dbReference>
<dbReference type="Pfam" id="PF04055">
    <property type="entry name" value="Radical_SAM"/>
    <property type="match status" value="1"/>
</dbReference>
<dbReference type="InterPro" id="IPR006638">
    <property type="entry name" value="Elp3/MiaA/NifB-like_rSAM"/>
</dbReference>
<dbReference type="EC" id="2.8.4.4" evidence="8"/>
<reference evidence="12" key="1">
    <citation type="submission" date="2018-02" db="EMBL/GenBank/DDBJ databases">
        <authorList>
            <person name="Clavel T."/>
            <person name="Strowig T."/>
        </authorList>
    </citation>
    <scope>NUCLEOTIDE SEQUENCE [LARGE SCALE GENOMIC DNA]</scope>
    <source>
        <strain evidence="12">DSM 103720</strain>
    </source>
</reference>
<evidence type="ECO:0000256" key="5">
    <source>
        <dbReference type="ARBA" id="ARBA00022723"/>
    </source>
</evidence>
<evidence type="ECO:0000256" key="1">
    <source>
        <dbReference type="ARBA" id="ARBA00022485"/>
    </source>
</evidence>
<comment type="caution">
    <text evidence="11">The sequence shown here is derived from an EMBL/GenBank/DDBJ whole genome shotgun (WGS) entry which is preliminary data.</text>
</comment>
<evidence type="ECO:0000256" key="8">
    <source>
        <dbReference type="HAMAP-Rule" id="MF_01865"/>
    </source>
</evidence>
<sequence>MTNKIAVITLGCSKNLVDSERLMVMLSDVGYEVVDAATEAFLEADGWKGVVINTCGFIGDAKEESINEILAWCQAKTDGRIDALFVMGCLSQRYASQLPAEIPEVDRWYGKTDWPALAVDLARRSPATAPYDRVITTPRHHAYIKIAEGCNRFCAFCAIPLITGRYKSRPIDEIIAEVRMLVSRGVREFNVIAQDLTNYGKDLYGKVEIARLVDEMAAVEGVEWIRLHYAYPKDFPLELLDVMARRDNICKYLDIALQHCADTVLTNMRRHITGAETRSLLAEIRRRVPGIHIRTTLMVGFPGEGDDEFAELLDFVREQRFERMGAFAYCEEEDTFGARNFEDSIPQEVKDERLSQLMELQEKISLEIQEEKVGSVMRVVIDREEPEFYVGRTEFDSPEVDPEVLVSKTFRLEKGRTYNVKITSALPFELMAEPLAETLDPA</sequence>
<dbReference type="PROSITE" id="PS51449">
    <property type="entry name" value="MTTASE_N"/>
    <property type="match status" value="1"/>
</dbReference>
<keyword evidence="12" id="KW-1185">Reference proteome</keyword>
<dbReference type="InterPro" id="IPR007197">
    <property type="entry name" value="rSAM"/>
</dbReference>
<dbReference type="Pfam" id="PF00919">
    <property type="entry name" value="UPF0004"/>
    <property type="match status" value="1"/>
</dbReference>
<feature type="binding site" evidence="8">
    <location>
        <position position="150"/>
    </location>
    <ligand>
        <name>[4Fe-4S] cluster</name>
        <dbReference type="ChEBI" id="CHEBI:49883"/>
        <label>2</label>
        <note>4Fe-4S-S-AdoMet</note>
    </ligand>
</feature>
<comment type="similarity">
    <text evidence="8">Belongs to the methylthiotransferase family. RimO subfamily.</text>
</comment>
<proteinExistence type="inferred from homology"/>
<evidence type="ECO:0000256" key="7">
    <source>
        <dbReference type="ARBA" id="ARBA00023014"/>
    </source>
</evidence>
<gene>
    <name evidence="8 11" type="primary">rimO</name>
    <name evidence="11" type="ORF">C5O23_02445</name>
</gene>
<dbReference type="GO" id="GO:0035599">
    <property type="term" value="F:aspartic acid methylthiotransferase activity"/>
    <property type="evidence" value="ECO:0007669"/>
    <property type="project" value="TreeGrafter"/>
</dbReference>
<evidence type="ECO:0000313" key="11">
    <source>
        <dbReference type="EMBL" id="PWB03589.1"/>
    </source>
</evidence>
<dbReference type="RefSeq" id="WP_107031371.1">
    <property type="nucleotide sequence ID" value="NZ_CAOLYA010000001.1"/>
</dbReference>
<keyword evidence="6 8" id="KW-0408">Iron</keyword>
<keyword evidence="5 8" id="KW-0479">Metal-binding</keyword>
<dbReference type="SFLD" id="SFLDG01061">
    <property type="entry name" value="methylthiotransferase"/>
    <property type="match status" value="1"/>
</dbReference>
<dbReference type="GO" id="GO:0006400">
    <property type="term" value="P:tRNA modification"/>
    <property type="evidence" value="ECO:0007669"/>
    <property type="project" value="InterPro"/>
</dbReference>
<dbReference type="InterPro" id="IPR005840">
    <property type="entry name" value="Ribosomal_uS12_MeSTrfase_RimO"/>
</dbReference>
<dbReference type="EMBL" id="PUEC01000004">
    <property type="protein sequence ID" value="PWB03589.1"/>
    <property type="molecule type" value="Genomic_DNA"/>
</dbReference>
<keyword evidence="4 8" id="KW-0949">S-adenosyl-L-methionine</keyword>
<dbReference type="Gene3D" id="3.40.50.12160">
    <property type="entry name" value="Methylthiotransferase, N-terminal domain"/>
    <property type="match status" value="1"/>
</dbReference>
<name>A0A2V1IL95_9BACT</name>
<dbReference type="PANTHER" id="PTHR43837">
    <property type="entry name" value="RIBOSOMAL PROTEIN S12 METHYLTHIOTRANSFERASE RIMO"/>
    <property type="match status" value="1"/>
</dbReference>
<dbReference type="InterPro" id="IPR002792">
    <property type="entry name" value="TRAM_dom"/>
</dbReference>
<comment type="catalytic activity">
    <reaction evidence="8">
        <text>L-aspartate(89)-[ribosomal protein uS12]-hydrogen + (sulfur carrier)-SH + AH2 + 2 S-adenosyl-L-methionine = 3-methylsulfanyl-L-aspartate(89)-[ribosomal protein uS12]-hydrogen + (sulfur carrier)-H + 5'-deoxyadenosine + L-methionine + A + S-adenosyl-L-homocysteine + 2 H(+)</text>
        <dbReference type="Rhea" id="RHEA:37087"/>
        <dbReference type="Rhea" id="RHEA-COMP:10460"/>
        <dbReference type="Rhea" id="RHEA-COMP:10461"/>
        <dbReference type="Rhea" id="RHEA-COMP:14737"/>
        <dbReference type="Rhea" id="RHEA-COMP:14739"/>
        <dbReference type="ChEBI" id="CHEBI:13193"/>
        <dbReference type="ChEBI" id="CHEBI:15378"/>
        <dbReference type="ChEBI" id="CHEBI:17319"/>
        <dbReference type="ChEBI" id="CHEBI:17499"/>
        <dbReference type="ChEBI" id="CHEBI:29917"/>
        <dbReference type="ChEBI" id="CHEBI:29961"/>
        <dbReference type="ChEBI" id="CHEBI:57844"/>
        <dbReference type="ChEBI" id="CHEBI:57856"/>
        <dbReference type="ChEBI" id="CHEBI:59789"/>
        <dbReference type="ChEBI" id="CHEBI:64428"/>
        <dbReference type="ChEBI" id="CHEBI:73599"/>
        <dbReference type="EC" id="2.8.4.4"/>
    </reaction>
</comment>
<dbReference type="SFLD" id="SFLDF00274">
    <property type="entry name" value="ribosomal_protein_S12_methylth"/>
    <property type="match status" value="1"/>
</dbReference>
<comment type="function">
    <text evidence="8">Catalyzes the methylthiolation of an aspartic acid residue of ribosomal protein uS12.</text>
</comment>
<dbReference type="AlphaFoldDB" id="A0A2V1IL95"/>
<dbReference type="NCBIfam" id="TIGR01125">
    <property type="entry name" value="30S ribosomal protein S12 methylthiotransferase RimO"/>
    <property type="match status" value="1"/>
</dbReference>
<dbReference type="PROSITE" id="PS51918">
    <property type="entry name" value="RADICAL_SAM"/>
    <property type="match status" value="1"/>
</dbReference>
<feature type="binding site" evidence="8">
    <location>
        <position position="157"/>
    </location>
    <ligand>
        <name>[4Fe-4S] cluster</name>
        <dbReference type="ChEBI" id="CHEBI:49883"/>
        <label>2</label>
        <note>4Fe-4S-S-AdoMet</note>
    </ligand>
</feature>
<feature type="domain" description="Radical SAM core" evidence="10">
    <location>
        <begin position="136"/>
        <end position="367"/>
    </location>
</feature>
<accession>A0A2V1IL95</accession>
<evidence type="ECO:0000313" key="12">
    <source>
        <dbReference type="Proteomes" id="UP000244905"/>
    </source>
</evidence>
<dbReference type="FunFam" id="3.80.30.20:FF:000001">
    <property type="entry name" value="tRNA-2-methylthio-N(6)-dimethylallyladenosine synthase 2"/>
    <property type="match status" value="1"/>
</dbReference>
<dbReference type="NCBIfam" id="TIGR00089">
    <property type="entry name" value="MiaB/RimO family radical SAM methylthiotransferase"/>
    <property type="match status" value="1"/>
</dbReference>
<keyword evidence="2 8" id="KW-0963">Cytoplasm</keyword>
<dbReference type="Proteomes" id="UP000244905">
    <property type="component" value="Unassembled WGS sequence"/>
</dbReference>